<dbReference type="PANTHER" id="PTHR38049:SF1">
    <property type="entry name" value="PROTEIN KINASE DOMAIN-CONTAINING PROTEIN"/>
    <property type="match status" value="1"/>
</dbReference>
<protein>
    <submittedName>
        <fullName evidence="2">Uncharacterized protein</fullName>
    </submittedName>
</protein>
<organism evidence="2 3">
    <name type="scientific">Hapsidospora chrysogenum (strain ATCC 11550 / CBS 779.69 / DSM 880 / IAM 14645 / JCM 23072 / IMI 49137)</name>
    <name type="common">Acremonium chrysogenum</name>
    <dbReference type="NCBI Taxonomy" id="857340"/>
    <lineage>
        <taxon>Eukaryota</taxon>
        <taxon>Fungi</taxon>
        <taxon>Dikarya</taxon>
        <taxon>Ascomycota</taxon>
        <taxon>Pezizomycotina</taxon>
        <taxon>Sordariomycetes</taxon>
        <taxon>Hypocreomycetidae</taxon>
        <taxon>Hypocreales</taxon>
        <taxon>Bionectriaceae</taxon>
        <taxon>Hapsidospora</taxon>
    </lineage>
</organism>
<evidence type="ECO:0000256" key="1">
    <source>
        <dbReference type="SAM" id="SignalP"/>
    </source>
</evidence>
<reference evidence="3" key="1">
    <citation type="journal article" date="2014" name="Genome Announc.">
        <title>Genome sequence and annotation of Acremonium chrysogenum, producer of the beta-lactam antibiotic cephalosporin C.</title>
        <authorList>
            <person name="Terfehr D."/>
            <person name="Dahlmann T.A."/>
            <person name="Specht T."/>
            <person name="Zadra I."/>
            <person name="Kuernsteiner H."/>
            <person name="Kueck U."/>
        </authorList>
    </citation>
    <scope>NUCLEOTIDE SEQUENCE [LARGE SCALE GENOMIC DNA]</scope>
    <source>
        <strain evidence="3">ATCC 11550 / CBS 779.69 / DSM 880 / IAM 14645 / JCM 23072 / IMI 49137</strain>
    </source>
</reference>
<proteinExistence type="predicted"/>
<feature type="signal peptide" evidence="1">
    <location>
        <begin position="1"/>
        <end position="16"/>
    </location>
</feature>
<keyword evidence="3" id="KW-1185">Reference proteome</keyword>
<sequence>MVIGLLAIAAIPTVTGVGQAVSAQKRQNAASKEQEKFHLTAMLPMEGELREAAFIVLVDGKLFLDFPQKPVPGHKFCGYYFKYPSEEQHLGLVSTISDDPPMLNWIYVDRETHEVRYGGRKDTIDHVIGPWGWSADEHFLVLQGDAEPFVGRREDDGRWAVYWDPDGELLGKKDEGGCGCGSSCQPLRLRRRMLLGMESRYVRD</sequence>
<dbReference type="EMBL" id="JPKY01000102">
    <property type="protein sequence ID" value="KFH42181.1"/>
    <property type="molecule type" value="Genomic_DNA"/>
</dbReference>
<dbReference type="AlphaFoldDB" id="A0A086SYJ9"/>
<evidence type="ECO:0000313" key="2">
    <source>
        <dbReference type="EMBL" id="KFH42181.1"/>
    </source>
</evidence>
<comment type="caution">
    <text evidence="2">The sequence shown here is derived from an EMBL/GenBank/DDBJ whole genome shotgun (WGS) entry which is preliminary data.</text>
</comment>
<gene>
    <name evidence="2" type="ORF">ACRE_071020</name>
</gene>
<dbReference type="HOGENOM" id="CLU_061230_1_0_1"/>
<evidence type="ECO:0000313" key="3">
    <source>
        <dbReference type="Proteomes" id="UP000029964"/>
    </source>
</evidence>
<accession>A0A086SYJ9</accession>
<dbReference type="Proteomes" id="UP000029964">
    <property type="component" value="Unassembled WGS sequence"/>
</dbReference>
<keyword evidence="1" id="KW-0732">Signal</keyword>
<dbReference type="OrthoDB" id="3928002at2759"/>
<dbReference type="PANTHER" id="PTHR38049">
    <property type="entry name" value="RICIN B LECTIN DOMAIN-CONTAINING PROTEIN"/>
    <property type="match status" value="1"/>
</dbReference>
<name>A0A086SYJ9_HAPC1</name>
<feature type="chain" id="PRO_5001815203" evidence="1">
    <location>
        <begin position="17"/>
        <end position="204"/>
    </location>
</feature>